<comment type="caution">
    <text evidence="1">The sequence shown here is derived from an EMBL/GenBank/DDBJ whole genome shotgun (WGS) entry which is preliminary data.</text>
</comment>
<reference evidence="2" key="1">
    <citation type="journal article" date="2019" name="Int. J. Syst. Evol. Microbiol.">
        <title>The Global Catalogue of Microorganisms (GCM) 10K type strain sequencing project: providing services to taxonomists for standard genome sequencing and annotation.</title>
        <authorList>
            <consortium name="The Broad Institute Genomics Platform"/>
            <consortium name="The Broad Institute Genome Sequencing Center for Infectious Disease"/>
            <person name="Wu L."/>
            <person name="Ma J."/>
        </authorList>
    </citation>
    <scope>NUCLEOTIDE SEQUENCE [LARGE SCALE GENOMIC DNA]</scope>
    <source>
        <strain evidence="2">JCM 4738</strain>
    </source>
</reference>
<sequence length="220" mass="23982">MTGPRGTRAGRGRESTKEIVRQGSQFEGKHGAAVSAGVRAFFFHMPTEKTPMTQDDALKQLSHIARERAFDRHVGSDRLIQAGLDALIAGVESPSLAMLAGLLRSEEPDAPALFDQVLEELGLLFHPPADPRAAKWAMADWVAGQIADRTLDPALGTWLIWANIAEDLGYPEELEPLVHCAHNLDGWEESWGVSLDELNREAVEAAKHFLNKRSGAEAGS</sequence>
<dbReference type="Proteomes" id="UP000642673">
    <property type="component" value="Unassembled WGS sequence"/>
</dbReference>
<name>A0ABQ3F5E0_9ACTN</name>
<accession>A0ABQ3F5E0</accession>
<proteinExistence type="predicted"/>
<keyword evidence="2" id="KW-1185">Reference proteome</keyword>
<evidence type="ECO:0000313" key="1">
    <source>
        <dbReference type="EMBL" id="GHB85106.1"/>
    </source>
</evidence>
<protein>
    <submittedName>
        <fullName evidence="1">Uncharacterized protein</fullName>
    </submittedName>
</protein>
<organism evidence="1 2">
    <name type="scientific">Streptomyces cirratus</name>
    <dbReference type="NCBI Taxonomy" id="68187"/>
    <lineage>
        <taxon>Bacteria</taxon>
        <taxon>Bacillati</taxon>
        <taxon>Actinomycetota</taxon>
        <taxon>Actinomycetes</taxon>
        <taxon>Kitasatosporales</taxon>
        <taxon>Streptomycetaceae</taxon>
        <taxon>Streptomyces</taxon>
    </lineage>
</organism>
<gene>
    <name evidence="1" type="ORF">GCM10010347_65100</name>
</gene>
<dbReference type="EMBL" id="BMVP01000027">
    <property type="protein sequence ID" value="GHB85106.1"/>
    <property type="molecule type" value="Genomic_DNA"/>
</dbReference>
<evidence type="ECO:0000313" key="2">
    <source>
        <dbReference type="Proteomes" id="UP000642673"/>
    </source>
</evidence>